<dbReference type="InterPro" id="IPR052201">
    <property type="entry name" value="LRR-containing_regulator"/>
</dbReference>
<evidence type="ECO:0000256" key="1">
    <source>
        <dbReference type="ARBA" id="ARBA00022737"/>
    </source>
</evidence>
<keyword evidence="4" id="KW-1185">Reference proteome</keyword>
<dbReference type="Pfam" id="PF13516">
    <property type="entry name" value="LRR_6"/>
    <property type="match status" value="2"/>
</dbReference>
<protein>
    <submittedName>
        <fullName evidence="3">NLRC3 protein</fullName>
    </submittedName>
</protein>
<dbReference type="InterPro" id="IPR032675">
    <property type="entry name" value="LRR_dom_sf"/>
</dbReference>
<dbReference type="SUPFAM" id="SSF52047">
    <property type="entry name" value="RNI-like"/>
    <property type="match status" value="1"/>
</dbReference>
<keyword evidence="1" id="KW-0677">Repeat</keyword>
<dbReference type="OrthoDB" id="120976at2759"/>
<name>A0A812QC64_9DINO</name>
<evidence type="ECO:0000313" key="4">
    <source>
        <dbReference type="Proteomes" id="UP000604046"/>
    </source>
</evidence>
<dbReference type="AlphaFoldDB" id="A0A812QC64"/>
<organism evidence="3 4">
    <name type="scientific">Symbiodinium natans</name>
    <dbReference type="NCBI Taxonomy" id="878477"/>
    <lineage>
        <taxon>Eukaryota</taxon>
        <taxon>Sar</taxon>
        <taxon>Alveolata</taxon>
        <taxon>Dinophyceae</taxon>
        <taxon>Suessiales</taxon>
        <taxon>Symbiodiniaceae</taxon>
        <taxon>Symbiodinium</taxon>
    </lineage>
</organism>
<gene>
    <name evidence="3" type="primary">NLRC3</name>
    <name evidence="3" type="ORF">SNAT2548_LOCUS20669</name>
</gene>
<dbReference type="SMART" id="SM00368">
    <property type="entry name" value="LRR_RI"/>
    <property type="match status" value="3"/>
</dbReference>
<dbReference type="InterPro" id="IPR001611">
    <property type="entry name" value="Leu-rich_rpt"/>
</dbReference>
<dbReference type="EMBL" id="CAJNDS010002217">
    <property type="protein sequence ID" value="CAE7378506.1"/>
    <property type="molecule type" value="Genomic_DNA"/>
</dbReference>
<feature type="compositionally biased region" description="Basic and acidic residues" evidence="2">
    <location>
        <begin position="68"/>
        <end position="78"/>
    </location>
</feature>
<accession>A0A812QC64</accession>
<reference evidence="3" key="1">
    <citation type="submission" date="2021-02" db="EMBL/GenBank/DDBJ databases">
        <authorList>
            <person name="Dougan E. K."/>
            <person name="Rhodes N."/>
            <person name="Thang M."/>
            <person name="Chan C."/>
        </authorList>
    </citation>
    <scope>NUCLEOTIDE SEQUENCE</scope>
</reference>
<dbReference type="Gene3D" id="3.80.10.10">
    <property type="entry name" value="Ribonuclease Inhibitor"/>
    <property type="match status" value="1"/>
</dbReference>
<dbReference type="PANTHER" id="PTHR24111">
    <property type="entry name" value="LEUCINE-RICH REPEAT-CONTAINING PROTEIN 34"/>
    <property type="match status" value="1"/>
</dbReference>
<sequence length="298" mass="31946">MGAMAFRVCPQRSQASRARVRSTPDVSPSPGETLGEVLHQEHQQLLEEVPISAKVEEPTWPSAESEASTERSESSSERSRRHRQQKAELLSPPPSGCAPKGRRARCVGVEAPEDMDAWHRATSFSEAVNCLAAENADGASVTKLALVGVTLTDEEVSRLAEHLHSNPNVLRLALVECSLGDQAAEHLAEALAANDVLTSLSLEGNRVGDRGAARLANALQRNEALTSLSLGRNCVGSQGVKLLLDALETNYTLRILDLASNSVLRPGWSVAGDGRTANQKRLQAAFHIASCCCFACYC</sequence>
<dbReference type="PANTHER" id="PTHR24111:SF0">
    <property type="entry name" value="LEUCINE-RICH REPEAT-CONTAINING PROTEIN"/>
    <property type="match status" value="1"/>
</dbReference>
<proteinExistence type="predicted"/>
<comment type="caution">
    <text evidence="3">The sequence shown here is derived from an EMBL/GenBank/DDBJ whole genome shotgun (WGS) entry which is preliminary data.</text>
</comment>
<dbReference type="Proteomes" id="UP000604046">
    <property type="component" value="Unassembled WGS sequence"/>
</dbReference>
<feature type="region of interest" description="Disordered" evidence="2">
    <location>
        <begin position="1"/>
        <end position="102"/>
    </location>
</feature>
<evidence type="ECO:0000256" key="2">
    <source>
        <dbReference type="SAM" id="MobiDB-lite"/>
    </source>
</evidence>
<evidence type="ECO:0000313" key="3">
    <source>
        <dbReference type="EMBL" id="CAE7378506.1"/>
    </source>
</evidence>